<evidence type="ECO:0000313" key="1">
    <source>
        <dbReference type="EMBL" id="CAJ0582584.1"/>
    </source>
</evidence>
<feature type="non-terminal residue" evidence="1">
    <location>
        <position position="81"/>
    </location>
</feature>
<evidence type="ECO:0000313" key="2">
    <source>
        <dbReference type="Proteomes" id="UP001177023"/>
    </source>
</evidence>
<protein>
    <submittedName>
        <fullName evidence="1">Uncharacterized protein</fullName>
    </submittedName>
</protein>
<dbReference type="EMBL" id="CATQJA010002664">
    <property type="protein sequence ID" value="CAJ0582584.1"/>
    <property type="molecule type" value="Genomic_DNA"/>
</dbReference>
<keyword evidence="2" id="KW-1185">Reference proteome</keyword>
<accession>A0AA36D7M3</accession>
<gene>
    <name evidence="1" type="ORF">MSPICULIGERA_LOCUS20714</name>
</gene>
<proteinExistence type="predicted"/>
<dbReference type="InterPro" id="IPR039870">
    <property type="entry name" value="Coa4-like"/>
</dbReference>
<organism evidence="1 2">
    <name type="scientific">Mesorhabditis spiculigera</name>
    <dbReference type="NCBI Taxonomy" id="96644"/>
    <lineage>
        <taxon>Eukaryota</taxon>
        <taxon>Metazoa</taxon>
        <taxon>Ecdysozoa</taxon>
        <taxon>Nematoda</taxon>
        <taxon>Chromadorea</taxon>
        <taxon>Rhabditida</taxon>
        <taxon>Rhabditina</taxon>
        <taxon>Rhabditomorpha</taxon>
        <taxon>Rhabditoidea</taxon>
        <taxon>Rhabditidae</taxon>
        <taxon>Mesorhabditinae</taxon>
        <taxon>Mesorhabditis</taxon>
    </lineage>
</organism>
<dbReference type="Proteomes" id="UP001177023">
    <property type="component" value="Unassembled WGS sequence"/>
</dbReference>
<reference evidence="1" key="1">
    <citation type="submission" date="2023-06" db="EMBL/GenBank/DDBJ databases">
        <authorList>
            <person name="Delattre M."/>
        </authorList>
    </citation>
    <scope>NUCLEOTIDE SEQUENCE</scope>
    <source>
        <strain evidence="1">AF72</strain>
    </source>
</reference>
<sequence>MSHSGSDWAKDKNEEDRVEKLIKKSGCWDGHIAVVDCMGDKRDWRQCQEQLTNFRTCMTKNYLDKKRAEDEFLAQLEGKKK</sequence>
<dbReference type="GO" id="GO:0005758">
    <property type="term" value="C:mitochondrial intermembrane space"/>
    <property type="evidence" value="ECO:0007669"/>
    <property type="project" value="InterPro"/>
</dbReference>
<comment type="caution">
    <text evidence="1">The sequence shown here is derived from an EMBL/GenBank/DDBJ whole genome shotgun (WGS) entry which is preliminary data.</text>
</comment>
<name>A0AA36D7M3_9BILA</name>
<dbReference type="GO" id="GO:0033617">
    <property type="term" value="P:mitochondrial respiratory chain complex IV assembly"/>
    <property type="evidence" value="ECO:0007669"/>
    <property type="project" value="InterPro"/>
</dbReference>
<dbReference type="AlphaFoldDB" id="A0AA36D7M3"/>
<dbReference type="PANTHER" id="PTHR13639:SF2">
    <property type="entry name" value="CYTOCHROME C OXIDASE ASSEMBLY FACTOR 4 HOMOLOG, MITOCHONDRIAL"/>
    <property type="match status" value="1"/>
</dbReference>
<dbReference type="PANTHER" id="PTHR13639">
    <property type="entry name" value="CYTOCHROME C OXIDASE ASSEMBLY FACTOR 4 HOMOLOG, MITOCHONDRIAL"/>
    <property type="match status" value="1"/>
</dbReference>